<dbReference type="SMART" id="SM00666">
    <property type="entry name" value="PB1"/>
    <property type="match status" value="1"/>
</dbReference>
<dbReference type="OrthoDB" id="3244370at2759"/>
<comment type="caution">
    <text evidence="3">The sequence shown here is derived from an EMBL/GenBank/DDBJ whole genome shotgun (WGS) entry which is preliminary data.</text>
</comment>
<gene>
    <name evidence="3" type="ORF">CC1G_10951</name>
</gene>
<dbReference type="InterPro" id="IPR000270">
    <property type="entry name" value="PB1_dom"/>
</dbReference>
<proteinExistence type="predicted"/>
<name>A8NT66_COPC7</name>
<dbReference type="OMA" id="DVWRRWE"/>
<dbReference type="eggNOG" id="ENOG502SICQ">
    <property type="taxonomic scope" value="Eukaryota"/>
</dbReference>
<dbReference type="VEuPathDB" id="FungiDB:CC1G_10951"/>
<feature type="compositionally biased region" description="Basic and acidic residues" evidence="1">
    <location>
        <begin position="524"/>
        <end position="537"/>
    </location>
</feature>
<accession>A8NT66</accession>
<dbReference type="InterPro" id="IPR036871">
    <property type="entry name" value="PX_dom_sf"/>
</dbReference>
<dbReference type="EMBL" id="AACS02000004">
    <property type="protein sequence ID" value="EAU85679.1"/>
    <property type="molecule type" value="Genomic_DNA"/>
</dbReference>
<evidence type="ECO:0000259" key="2">
    <source>
        <dbReference type="SMART" id="SM00666"/>
    </source>
</evidence>
<dbReference type="RefSeq" id="XP_001836170.1">
    <property type="nucleotide sequence ID" value="XM_001836118.2"/>
</dbReference>
<feature type="domain" description="PB1" evidence="2">
    <location>
        <begin position="646"/>
        <end position="731"/>
    </location>
</feature>
<feature type="region of interest" description="Disordered" evidence="1">
    <location>
        <begin position="505"/>
        <end position="563"/>
    </location>
</feature>
<dbReference type="InParanoid" id="A8NT66"/>
<feature type="region of interest" description="Disordered" evidence="1">
    <location>
        <begin position="236"/>
        <end position="324"/>
    </location>
</feature>
<evidence type="ECO:0000313" key="3">
    <source>
        <dbReference type="EMBL" id="EAU85679.1"/>
    </source>
</evidence>
<dbReference type="Gene3D" id="3.30.1520.10">
    <property type="entry name" value="Phox-like domain"/>
    <property type="match status" value="1"/>
</dbReference>
<dbReference type="Proteomes" id="UP000001861">
    <property type="component" value="Unassembled WGS sequence"/>
</dbReference>
<dbReference type="AlphaFoldDB" id="A8NT66"/>
<feature type="region of interest" description="Disordered" evidence="1">
    <location>
        <begin position="395"/>
        <end position="427"/>
    </location>
</feature>
<evidence type="ECO:0000256" key="1">
    <source>
        <dbReference type="SAM" id="MobiDB-lite"/>
    </source>
</evidence>
<reference evidence="3 4" key="1">
    <citation type="journal article" date="2010" name="Proc. Natl. Acad. Sci. U.S.A.">
        <title>Insights into evolution of multicellular fungi from the assembled chromosomes of the mushroom Coprinopsis cinerea (Coprinus cinereus).</title>
        <authorList>
            <person name="Stajich J.E."/>
            <person name="Wilke S.K."/>
            <person name="Ahren D."/>
            <person name="Au C.H."/>
            <person name="Birren B.W."/>
            <person name="Borodovsky M."/>
            <person name="Burns C."/>
            <person name="Canback B."/>
            <person name="Casselton L.A."/>
            <person name="Cheng C.K."/>
            <person name="Deng J."/>
            <person name="Dietrich F.S."/>
            <person name="Fargo D.C."/>
            <person name="Farman M.L."/>
            <person name="Gathman A.C."/>
            <person name="Goldberg J."/>
            <person name="Guigo R."/>
            <person name="Hoegger P.J."/>
            <person name="Hooker J.B."/>
            <person name="Huggins A."/>
            <person name="James T.Y."/>
            <person name="Kamada T."/>
            <person name="Kilaru S."/>
            <person name="Kodira C."/>
            <person name="Kues U."/>
            <person name="Kupfer D."/>
            <person name="Kwan H.S."/>
            <person name="Lomsadze A."/>
            <person name="Li W."/>
            <person name="Lilly W.W."/>
            <person name="Ma L.J."/>
            <person name="Mackey A.J."/>
            <person name="Manning G."/>
            <person name="Martin F."/>
            <person name="Muraguchi H."/>
            <person name="Natvig D.O."/>
            <person name="Palmerini H."/>
            <person name="Ramesh M.A."/>
            <person name="Rehmeyer C.J."/>
            <person name="Roe B.A."/>
            <person name="Shenoy N."/>
            <person name="Stanke M."/>
            <person name="Ter-Hovhannisyan V."/>
            <person name="Tunlid A."/>
            <person name="Velagapudi R."/>
            <person name="Vision T.J."/>
            <person name="Zeng Q."/>
            <person name="Zolan M.E."/>
            <person name="Pukkila P.J."/>
        </authorList>
    </citation>
    <scope>NUCLEOTIDE SEQUENCE [LARGE SCALE GENOMIC DNA]</scope>
    <source>
        <strain evidence="4">Okayama-7 / 130 / ATCC MYA-4618 / FGSC 9003</strain>
    </source>
</reference>
<sequence length="732" mass="81494">MATHDLTAAPKPMTSDHFERTIFRRAPKRFEIEFLPPSKTSTSYQHGMRITPIFRSDRSSASSSRGSESCIDRQYEIWRRWEDCLWLQDTLEVEYTRAAREKKMRLAQGKGVKMFNGMYKQDMASSWESLPPGPAPETVQLDVHKYLPYLTKKGTFFRPKPALVEKRQMELQTLIETLMGEGMPALIKEIRASRIVTDFFAFWRRDLEQEEKRAKKNPAYRSSITSSVFSVYFASSSPTSISPSSASTRTGTSPSRRSPSRRSDAMSDASSTLFSFRTRRSSTDTLEAPPSPVSQMPRARTDSSGSSSSEEVPSDSSYTANSSAPRIMAEERTVNFNHNPAQGASDYSPIEPIPEEQEIYLKAPVLDGHRPVQLRRRHRSTEDRKSNRNWSVYASPVANNFGDEPDSPCTRDDSTIGRNSWQSSSSAASADTYLEGLPFTLPQLSLEDRQSLASVSTWMTTDSANAVIPREPASPADSSFNQNRTSIPISLSDFEIVADSPDERFSTLDAFPRPLSYDPEMDTIPERPDTPKAHDSMIESVRSNNHSPRPTTARKDGRQLPPIITNRMGPQPSTDLEVFPTMPPSPTLSAYSSTYTISTISSDTSSTPTVSSASTITTLSTPATTPSTGLADSPSQQTQKDSKVGNISIKALHNGSIIMLRVQRDMSFSDVRQRLYNKFVGQEGVPLAQDFLVNYKPDGSSQDYPISSEDDWRDIAEVFDGGKLSLRIVNPS</sequence>
<feature type="compositionally biased region" description="Low complexity" evidence="1">
    <location>
        <begin position="600"/>
        <end position="628"/>
    </location>
</feature>
<dbReference type="KEGG" id="cci:CC1G_10951"/>
<keyword evidence="4" id="KW-1185">Reference proteome</keyword>
<dbReference type="STRING" id="240176.A8NT66"/>
<evidence type="ECO:0000313" key="4">
    <source>
        <dbReference type="Proteomes" id="UP000001861"/>
    </source>
</evidence>
<dbReference type="GO" id="GO:0035091">
    <property type="term" value="F:phosphatidylinositol binding"/>
    <property type="evidence" value="ECO:0007669"/>
    <property type="project" value="InterPro"/>
</dbReference>
<dbReference type="GeneID" id="6012710"/>
<feature type="compositionally biased region" description="Low complexity" evidence="1">
    <location>
        <begin position="236"/>
        <end position="257"/>
    </location>
</feature>
<feature type="compositionally biased region" description="Polar residues" evidence="1">
    <location>
        <begin position="541"/>
        <end position="550"/>
    </location>
</feature>
<feature type="compositionally biased region" description="Low complexity" evidence="1">
    <location>
        <begin position="266"/>
        <end position="276"/>
    </location>
</feature>
<organism evidence="3 4">
    <name type="scientific">Coprinopsis cinerea (strain Okayama-7 / 130 / ATCC MYA-4618 / FGSC 9003)</name>
    <name type="common">Inky cap fungus</name>
    <name type="synonym">Hormographiella aspergillata</name>
    <dbReference type="NCBI Taxonomy" id="240176"/>
    <lineage>
        <taxon>Eukaryota</taxon>
        <taxon>Fungi</taxon>
        <taxon>Dikarya</taxon>
        <taxon>Basidiomycota</taxon>
        <taxon>Agaricomycotina</taxon>
        <taxon>Agaricomycetes</taxon>
        <taxon>Agaricomycetidae</taxon>
        <taxon>Agaricales</taxon>
        <taxon>Agaricineae</taxon>
        <taxon>Psathyrellaceae</taxon>
        <taxon>Coprinopsis</taxon>
    </lineage>
</organism>
<feature type="region of interest" description="Disordered" evidence="1">
    <location>
        <begin position="600"/>
        <end position="642"/>
    </location>
</feature>
<feature type="compositionally biased region" description="Low complexity" evidence="1">
    <location>
        <begin position="302"/>
        <end position="317"/>
    </location>
</feature>
<protein>
    <recommendedName>
        <fullName evidence="2">PB1 domain-containing protein</fullName>
    </recommendedName>
</protein>